<feature type="transmembrane region" description="Helical" evidence="6">
    <location>
        <begin position="100"/>
        <end position="119"/>
    </location>
</feature>
<dbReference type="PANTHER" id="PTHR38894:SF1">
    <property type="entry name" value="TRANSMEMBRANE PROTEIN"/>
    <property type="match status" value="1"/>
</dbReference>
<feature type="transmembrane region" description="Helical" evidence="6">
    <location>
        <begin position="131"/>
        <end position="154"/>
    </location>
</feature>
<dbReference type="PANTHER" id="PTHR38894">
    <property type="entry name" value="TRANSMEMBRANE PROTEIN"/>
    <property type="match status" value="1"/>
</dbReference>
<evidence type="ECO:0000256" key="4">
    <source>
        <dbReference type="ARBA" id="ARBA00023136"/>
    </source>
</evidence>
<proteinExistence type="predicted"/>
<dbReference type="Pfam" id="PF08507">
    <property type="entry name" value="COPI_assoc"/>
    <property type="match status" value="1"/>
</dbReference>
<evidence type="ECO:0000256" key="2">
    <source>
        <dbReference type="ARBA" id="ARBA00022692"/>
    </source>
</evidence>
<feature type="transmembrane region" description="Helical" evidence="6">
    <location>
        <begin position="76"/>
        <end position="94"/>
    </location>
</feature>
<evidence type="ECO:0000256" key="1">
    <source>
        <dbReference type="ARBA" id="ARBA00004141"/>
    </source>
</evidence>
<dbReference type="EMBL" id="HBHT01024697">
    <property type="protein sequence ID" value="CAD9976097.1"/>
    <property type="molecule type" value="Transcribed_RNA"/>
</dbReference>
<feature type="transmembrane region" description="Helical" evidence="6">
    <location>
        <begin position="160"/>
        <end position="181"/>
    </location>
</feature>
<evidence type="ECO:0000256" key="6">
    <source>
        <dbReference type="SAM" id="Phobius"/>
    </source>
</evidence>
<keyword evidence="2 6" id="KW-0812">Transmembrane</keyword>
<feature type="compositionally biased region" description="Polar residues" evidence="5">
    <location>
        <begin position="1"/>
        <end position="14"/>
    </location>
</feature>
<organism evidence="7">
    <name type="scientific">Entomoneis paludosa</name>
    <dbReference type="NCBI Taxonomy" id="265537"/>
    <lineage>
        <taxon>Eukaryota</taxon>
        <taxon>Sar</taxon>
        <taxon>Stramenopiles</taxon>
        <taxon>Ochrophyta</taxon>
        <taxon>Bacillariophyta</taxon>
        <taxon>Bacillariophyceae</taxon>
        <taxon>Bacillariophycidae</taxon>
        <taxon>Entomoneidaceae</taxon>
        <taxon>Entomoneis</taxon>
    </lineage>
</organism>
<gene>
    <name evidence="7" type="ORF">APAL1065_LOCUS16563</name>
</gene>
<evidence type="ECO:0000313" key="7">
    <source>
        <dbReference type="EMBL" id="CAD9976097.1"/>
    </source>
</evidence>
<evidence type="ECO:0000256" key="3">
    <source>
        <dbReference type="ARBA" id="ARBA00022989"/>
    </source>
</evidence>
<dbReference type="AlphaFoldDB" id="A0A7S2YGJ3"/>
<reference evidence="7" key="1">
    <citation type="submission" date="2021-01" db="EMBL/GenBank/DDBJ databases">
        <authorList>
            <person name="Corre E."/>
            <person name="Pelletier E."/>
            <person name="Niang G."/>
            <person name="Scheremetjew M."/>
            <person name="Finn R."/>
            <person name="Kale V."/>
            <person name="Holt S."/>
            <person name="Cochrane G."/>
            <person name="Meng A."/>
            <person name="Brown T."/>
            <person name="Cohen L."/>
        </authorList>
    </citation>
    <scope>NUCLEOTIDE SEQUENCE</scope>
    <source>
        <strain evidence="7">CCMP125</strain>
    </source>
</reference>
<evidence type="ECO:0000256" key="5">
    <source>
        <dbReference type="SAM" id="MobiDB-lite"/>
    </source>
</evidence>
<protein>
    <submittedName>
        <fullName evidence="7">Uncharacterized protein</fullName>
    </submittedName>
</protein>
<keyword evidence="4 6" id="KW-0472">Membrane</keyword>
<accession>A0A7S2YGJ3</accession>
<dbReference type="GO" id="GO:0016020">
    <property type="term" value="C:membrane"/>
    <property type="evidence" value="ECO:0007669"/>
    <property type="project" value="UniProtKB-SubCell"/>
</dbReference>
<feature type="region of interest" description="Disordered" evidence="5">
    <location>
        <begin position="1"/>
        <end position="28"/>
    </location>
</feature>
<comment type="subcellular location">
    <subcellularLocation>
        <location evidence="1">Membrane</location>
        <topology evidence="1">Multi-pass membrane protein</topology>
    </subcellularLocation>
</comment>
<sequence>MADSADPNTPSWLQEDTGDANPGASVDPTPVAVAVAVDDPKPSTKASAVTTSSASGENFAEEVDEDLPGVILLMRLANMAAAVALIVCAVLEIIDNPAKIGSVVLAVYACCGGLLICCLETQLKFLRIMIAVNFGFLFNAGFRFLFNGLMGSVAWTFDGIFGKAVAIALGAVGLFNTYVLCKYPSYRKMREKIAQEEDKRIEGKIREQVKKQAAAQLVS</sequence>
<keyword evidence="3 6" id="KW-1133">Transmembrane helix</keyword>
<dbReference type="InterPro" id="IPR013714">
    <property type="entry name" value="Golgi_TVP15"/>
</dbReference>
<name>A0A7S2YGJ3_9STRA</name>